<protein>
    <submittedName>
        <fullName evidence="1">Uncharacterized protein</fullName>
    </submittedName>
</protein>
<name>A0ABR2RZB6_9ROSI</name>
<sequence length="157" mass="17437">MLTNEKTQTPSHTSTGIAISESRFNPIFEAHEERLSDSQIPTVNVSRKVSICLPRDHASAKQNSKVNIPIFEAHEERLSDSQIPTVNVSRKMCIRLPRDHASAKQNSKVNEKILVATKPPKSSINVHKPLALSLSDTQLPIGIQIELAAQSLLMYHL</sequence>
<accession>A0ABR2RZB6</accession>
<organism evidence="1 2">
    <name type="scientific">Hibiscus sabdariffa</name>
    <name type="common">roselle</name>
    <dbReference type="NCBI Taxonomy" id="183260"/>
    <lineage>
        <taxon>Eukaryota</taxon>
        <taxon>Viridiplantae</taxon>
        <taxon>Streptophyta</taxon>
        <taxon>Embryophyta</taxon>
        <taxon>Tracheophyta</taxon>
        <taxon>Spermatophyta</taxon>
        <taxon>Magnoliopsida</taxon>
        <taxon>eudicotyledons</taxon>
        <taxon>Gunneridae</taxon>
        <taxon>Pentapetalae</taxon>
        <taxon>rosids</taxon>
        <taxon>malvids</taxon>
        <taxon>Malvales</taxon>
        <taxon>Malvaceae</taxon>
        <taxon>Malvoideae</taxon>
        <taxon>Hibiscus</taxon>
    </lineage>
</organism>
<evidence type="ECO:0000313" key="1">
    <source>
        <dbReference type="EMBL" id="KAK9018311.1"/>
    </source>
</evidence>
<keyword evidence="2" id="KW-1185">Reference proteome</keyword>
<proteinExistence type="predicted"/>
<evidence type="ECO:0000313" key="2">
    <source>
        <dbReference type="Proteomes" id="UP001396334"/>
    </source>
</evidence>
<gene>
    <name evidence="1" type="ORF">V6N11_001289</name>
</gene>
<dbReference type="Proteomes" id="UP001396334">
    <property type="component" value="Unassembled WGS sequence"/>
</dbReference>
<reference evidence="1 2" key="1">
    <citation type="journal article" date="2024" name="G3 (Bethesda)">
        <title>Genome assembly of Hibiscus sabdariffa L. provides insights into metabolisms of medicinal natural products.</title>
        <authorList>
            <person name="Kim T."/>
        </authorList>
    </citation>
    <scope>NUCLEOTIDE SEQUENCE [LARGE SCALE GENOMIC DNA]</scope>
    <source>
        <strain evidence="1">TK-2024</strain>
        <tissue evidence="1">Old leaves</tissue>
    </source>
</reference>
<dbReference type="EMBL" id="JBBPBN010000019">
    <property type="protein sequence ID" value="KAK9018311.1"/>
    <property type="molecule type" value="Genomic_DNA"/>
</dbReference>
<comment type="caution">
    <text evidence="1">The sequence shown here is derived from an EMBL/GenBank/DDBJ whole genome shotgun (WGS) entry which is preliminary data.</text>
</comment>